<organism evidence="1">
    <name type="scientific">Cacopsylla melanoneura</name>
    <dbReference type="NCBI Taxonomy" id="428564"/>
    <lineage>
        <taxon>Eukaryota</taxon>
        <taxon>Metazoa</taxon>
        <taxon>Ecdysozoa</taxon>
        <taxon>Arthropoda</taxon>
        <taxon>Hexapoda</taxon>
        <taxon>Insecta</taxon>
        <taxon>Pterygota</taxon>
        <taxon>Neoptera</taxon>
        <taxon>Paraneoptera</taxon>
        <taxon>Hemiptera</taxon>
        <taxon>Sternorrhyncha</taxon>
        <taxon>Psylloidea</taxon>
        <taxon>Psyllidae</taxon>
        <taxon>Psyllinae</taxon>
        <taxon>Cacopsylla</taxon>
    </lineage>
</organism>
<accession>A0A8D8TEC7</accession>
<name>A0A8D8TEC7_9HEMI</name>
<reference evidence="1" key="1">
    <citation type="submission" date="2021-05" db="EMBL/GenBank/DDBJ databases">
        <authorList>
            <person name="Alioto T."/>
            <person name="Alioto T."/>
            <person name="Gomez Garrido J."/>
        </authorList>
    </citation>
    <scope>NUCLEOTIDE SEQUENCE</scope>
</reference>
<dbReference type="EMBL" id="HBUF01276485">
    <property type="protein sequence ID" value="CAG6686439.1"/>
    <property type="molecule type" value="Transcribed_RNA"/>
</dbReference>
<protein>
    <submittedName>
        <fullName evidence="1">Uncharacterized protein</fullName>
    </submittedName>
</protein>
<sequence>MVKRSSKHSTLPLMVSFHLAIGLNNRTVLKTLRRRVSNASPNQTVHSKTLLDTLHLAIHSKNPKRQSRHTSSSNFIHCKTLLETQQSQHLDTIAIECEIRDRTQRDICTALVELTSRKPTSNGIVVITA</sequence>
<evidence type="ECO:0000313" key="1">
    <source>
        <dbReference type="EMBL" id="CAG6686439.1"/>
    </source>
</evidence>
<dbReference type="AlphaFoldDB" id="A0A8D8TEC7"/>
<proteinExistence type="predicted"/>